<feature type="region of interest" description="Disordered" evidence="6">
    <location>
        <begin position="143"/>
        <end position="201"/>
    </location>
</feature>
<feature type="region of interest" description="Disordered" evidence="6">
    <location>
        <begin position="1"/>
        <end position="59"/>
    </location>
</feature>
<dbReference type="InterPro" id="IPR036576">
    <property type="entry name" value="WRKY_dom_sf"/>
</dbReference>
<dbReference type="Pfam" id="PF03106">
    <property type="entry name" value="WRKY"/>
    <property type="match status" value="1"/>
</dbReference>
<feature type="compositionally biased region" description="Low complexity" evidence="6">
    <location>
        <begin position="155"/>
        <end position="172"/>
    </location>
</feature>
<dbReference type="GO" id="GO:0005634">
    <property type="term" value="C:nucleus"/>
    <property type="evidence" value="ECO:0007669"/>
    <property type="project" value="UniProtKB-SubCell"/>
</dbReference>
<proteinExistence type="predicted"/>
<sequence length="303" mass="34170">MTRRFNNHHKFVSELEDSENSPENSAGDSPRSAVSGDAKIASTSSSKRSSSRRAIQKRVVSVPIKDVEGFRLKGEYHMTAPPSDSWAWRKYGQKPIKGSPYPRGYYRCSSSKGCPARKQVERSKLDPSMLVVTYSCEHNHPWPASRNNHHHNHHTTTTSGAAAAASTTTVTTSEEEEEEEDQEEEEEEKKPILSNTSNQSHQEVVVPDYKFSNLGEVPLIHASEFGWFTDFECTTNCTMLESPILTEDRITTDNEMAMIFTMREEDESLFADLDELPECSTVFRRGMAQREAEQRRPGLATTS</sequence>
<dbReference type="AlphaFoldDB" id="A0AAE1Z1H2"/>
<dbReference type="InterPro" id="IPR044810">
    <property type="entry name" value="WRKY_plant"/>
</dbReference>
<reference evidence="8" key="2">
    <citation type="journal article" date="2024" name="Plant">
        <title>Genomic evolution and insights into agronomic trait innovations of Sesamum species.</title>
        <authorList>
            <person name="Miao H."/>
            <person name="Wang L."/>
            <person name="Qu L."/>
            <person name="Liu H."/>
            <person name="Sun Y."/>
            <person name="Le M."/>
            <person name="Wang Q."/>
            <person name="Wei S."/>
            <person name="Zheng Y."/>
            <person name="Lin W."/>
            <person name="Duan Y."/>
            <person name="Cao H."/>
            <person name="Xiong S."/>
            <person name="Wang X."/>
            <person name="Wei L."/>
            <person name="Li C."/>
            <person name="Ma Q."/>
            <person name="Ju M."/>
            <person name="Zhao R."/>
            <person name="Li G."/>
            <person name="Mu C."/>
            <person name="Tian Q."/>
            <person name="Mei H."/>
            <person name="Zhang T."/>
            <person name="Gao T."/>
            <person name="Zhang H."/>
        </authorList>
    </citation>
    <scope>NUCLEOTIDE SEQUENCE</scope>
    <source>
        <strain evidence="8">3651</strain>
    </source>
</reference>
<evidence type="ECO:0000313" key="8">
    <source>
        <dbReference type="EMBL" id="KAK4440077.1"/>
    </source>
</evidence>
<keyword evidence="9" id="KW-1185">Reference proteome</keyword>
<keyword evidence="5" id="KW-0539">Nucleus</keyword>
<comment type="subcellular location">
    <subcellularLocation>
        <location evidence="1">Nucleus</location>
    </subcellularLocation>
</comment>
<organism evidence="8 9">
    <name type="scientific">Sesamum alatum</name>
    <dbReference type="NCBI Taxonomy" id="300844"/>
    <lineage>
        <taxon>Eukaryota</taxon>
        <taxon>Viridiplantae</taxon>
        <taxon>Streptophyta</taxon>
        <taxon>Embryophyta</taxon>
        <taxon>Tracheophyta</taxon>
        <taxon>Spermatophyta</taxon>
        <taxon>Magnoliopsida</taxon>
        <taxon>eudicotyledons</taxon>
        <taxon>Gunneridae</taxon>
        <taxon>Pentapetalae</taxon>
        <taxon>asterids</taxon>
        <taxon>lamiids</taxon>
        <taxon>Lamiales</taxon>
        <taxon>Pedaliaceae</taxon>
        <taxon>Sesamum</taxon>
    </lineage>
</organism>
<dbReference type="GO" id="GO:0003700">
    <property type="term" value="F:DNA-binding transcription factor activity"/>
    <property type="evidence" value="ECO:0007669"/>
    <property type="project" value="InterPro"/>
</dbReference>
<reference evidence="8" key="1">
    <citation type="submission" date="2020-06" db="EMBL/GenBank/DDBJ databases">
        <authorList>
            <person name="Li T."/>
            <person name="Hu X."/>
            <person name="Zhang T."/>
            <person name="Song X."/>
            <person name="Zhang H."/>
            <person name="Dai N."/>
            <person name="Sheng W."/>
            <person name="Hou X."/>
            <person name="Wei L."/>
        </authorList>
    </citation>
    <scope>NUCLEOTIDE SEQUENCE</scope>
    <source>
        <strain evidence="8">3651</strain>
        <tissue evidence="8">Leaf</tissue>
    </source>
</reference>
<dbReference type="SMART" id="SM00774">
    <property type="entry name" value="WRKY"/>
    <property type="match status" value="1"/>
</dbReference>
<evidence type="ECO:0000259" key="7">
    <source>
        <dbReference type="PROSITE" id="PS50811"/>
    </source>
</evidence>
<feature type="domain" description="WRKY" evidence="7">
    <location>
        <begin position="83"/>
        <end position="143"/>
    </location>
</feature>
<dbReference type="PROSITE" id="PS50811">
    <property type="entry name" value="WRKY"/>
    <property type="match status" value="1"/>
</dbReference>
<evidence type="ECO:0000313" key="9">
    <source>
        <dbReference type="Proteomes" id="UP001293254"/>
    </source>
</evidence>
<protein>
    <submittedName>
        <fullName evidence="8">WRKY transcription factor 65</fullName>
    </submittedName>
</protein>
<keyword evidence="4" id="KW-0804">Transcription</keyword>
<evidence type="ECO:0000256" key="2">
    <source>
        <dbReference type="ARBA" id="ARBA00023015"/>
    </source>
</evidence>
<dbReference type="InterPro" id="IPR003657">
    <property type="entry name" value="WRKY_dom"/>
</dbReference>
<dbReference type="PANTHER" id="PTHR32096">
    <property type="entry name" value="WRKY TRANSCRIPTION FACTOR 30-RELATED-RELATED"/>
    <property type="match status" value="1"/>
</dbReference>
<dbReference type="SUPFAM" id="SSF118290">
    <property type="entry name" value="WRKY DNA-binding domain"/>
    <property type="match status" value="1"/>
</dbReference>
<name>A0AAE1Z1H2_9LAMI</name>
<feature type="compositionally biased region" description="Basic residues" evidence="6">
    <location>
        <begin position="1"/>
        <end position="10"/>
    </location>
</feature>
<dbReference type="Gene3D" id="2.20.25.80">
    <property type="entry name" value="WRKY domain"/>
    <property type="match status" value="1"/>
</dbReference>
<gene>
    <name evidence="8" type="ORF">Salat_0342600</name>
</gene>
<comment type="caution">
    <text evidence="8">The sequence shown here is derived from an EMBL/GenBank/DDBJ whole genome shotgun (WGS) entry which is preliminary data.</text>
</comment>
<evidence type="ECO:0000256" key="1">
    <source>
        <dbReference type="ARBA" id="ARBA00004123"/>
    </source>
</evidence>
<evidence type="ECO:0000256" key="6">
    <source>
        <dbReference type="SAM" id="MobiDB-lite"/>
    </source>
</evidence>
<evidence type="ECO:0000256" key="5">
    <source>
        <dbReference type="ARBA" id="ARBA00023242"/>
    </source>
</evidence>
<dbReference type="FunFam" id="2.20.25.80:FF:000004">
    <property type="entry name" value="WRKY transcription factor 65"/>
    <property type="match status" value="1"/>
</dbReference>
<dbReference type="PANTHER" id="PTHR32096:SF137">
    <property type="entry name" value="WRKY TRANSCRIPTION FACTOR 65 ISOFORM X1-RELATED"/>
    <property type="match status" value="1"/>
</dbReference>
<dbReference type="Proteomes" id="UP001293254">
    <property type="component" value="Unassembled WGS sequence"/>
</dbReference>
<feature type="compositionally biased region" description="Acidic residues" evidence="6">
    <location>
        <begin position="173"/>
        <end position="187"/>
    </location>
</feature>
<accession>A0AAE1Z1H2</accession>
<dbReference type="EMBL" id="JACGWO010000001">
    <property type="protein sequence ID" value="KAK4440077.1"/>
    <property type="molecule type" value="Genomic_DNA"/>
</dbReference>
<evidence type="ECO:0000256" key="3">
    <source>
        <dbReference type="ARBA" id="ARBA00023125"/>
    </source>
</evidence>
<keyword evidence="3" id="KW-0238">DNA-binding</keyword>
<dbReference type="GO" id="GO:0000976">
    <property type="term" value="F:transcription cis-regulatory region binding"/>
    <property type="evidence" value="ECO:0007669"/>
    <property type="project" value="TreeGrafter"/>
</dbReference>
<keyword evidence="2" id="KW-0805">Transcription regulation</keyword>
<evidence type="ECO:0000256" key="4">
    <source>
        <dbReference type="ARBA" id="ARBA00023163"/>
    </source>
</evidence>